<comment type="similarity">
    <text evidence="1 4">Belongs to the glycerate kinase type-1 family.</text>
</comment>
<dbReference type="NCBIfam" id="TIGR00045">
    <property type="entry name" value="glycerate kinase"/>
    <property type="match status" value="1"/>
</dbReference>
<keyword evidence="2 4" id="KW-0808">Transferase</keyword>
<dbReference type="PANTHER" id="PTHR21599:SF0">
    <property type="entry name" value="GLYCERATE KINASE"/>
    <property type="match status" value="1"/>
</dbReference>
<protein>
    <submittedName>
        <fullName evidence="5">Glycerate kinase</fullName>
    </submittedName>
</protein>
<dbReference type="GO" id="GO:0031388">
    <property type="term" value="P:organic acid phosphorylation"/>
    <property type="evidence" value="ECO:0007669"/>
    <property type="project" value="UniProtKB-UniRule"/>
</dbReference>
<reference evidence="5 6" key="1">
    <citation type="journal article" date="2016" name="DNA Res.">
        <title>The complete genome sequencing of Prevotella intermedia strain OMA14 and a subsequent fine-scale, intra-species genomic comparison reveal an unusual amplification of conjugative and mobile transposons and identify a novel Prevotella-lineage-specific repeat.</title>
        <authorList>
            <person name="Naito M."/>
            <person name="Ogura Y."/>
            <person name="Itoh T."/>
            <person name="Shoji M."/>
            <person name="Okamoto M."/>
            <person name="Hayashi T."/>
            <person name="Nakayama K."/>
        </authorList>
    </citation>
    <scope>NUCLEOTIDE SEQUENCE [LARGE SCALE GENOMIC DNA]</scope>
    <source>
        <strain evidence="5 6">OMA14</strain>
    </source>
</reference>
<gene>
    <name evidence="5" type="ORF">PIOMA14_I_0363</name>
</gene>
<dbReference type="InterPro" id="IPR018193">
    <property type="entry name" value="Glyc_kinase_flavodox-like_fold"/>
</dbReference>
<evidence type="ECO:0000313" key="5">
    <source>
        <dbReference type="EMBL" id="BAU16871.1"/>
    </source>
</evidence>
<dbReference type="Proteomes" id="UP000217431">
    <property type="component" value="Chromosome I"/>
</dbReference>
<accession>A0A0S3UHJ4</accession>
<dbReference type="Pfam" id="PF02595">
    <property type="entry name" value="Gly_kinase"/>
    <property type="match status" value="1"/>
</dbReference>
<organism evidence="5 6">
    <name type="scientific">Prevotella intermedia</name>
    <dbReference type="NCBI Taxonomy" id="28131"/>
    <lineage>
        <taxon>Bacteria</taxon>
        <taxon>Pseudomonadati</taxon>
        <taxon>Bacteroidota</taxon>
        <taxon>Bacteroidia</taxon>
        <taxon>Bacteroidales</taxon>
        <taxon>Prevotellaceae</taxon>
        <taxon>Prevotella</taxon>
    </lineage>
</organism>
<proteinExistence type="inferred from homology"/>
<dbReference type="PANTHER" id="PTHR21599">
    <property type="entry name" value="GLYCERATE KINASE"/>
    <property type="match status" value="1"/>
</dbReference>
<dbReference type="EMBL" id="AP014597">
    <property type="protein sequence ID" value="BAU16871.1"/>
    <property type="molecule type" value="Genomic_DNA"/>
</dbReference>
<evidence type="ECO:0000313" key="6">
    <source>
        <dbReference type="Proteomes" id="UP000217431"/>
    </source>
</evidence>
<evidence type="ECO:0000256" key="1">
    <source>
        <dbReference type="ARBA" id="ARBA00006284"/>
    </source>
</evidence>
<dbReference type="InterPro" id="IPR004381">
    <property type="entry name" value="Glycerate_kinase"/>
</dbReference>
<dbReference type="RefSeq" id="WP_096404946.1">
    <property type="nucleotide sequence ID" value="NZ_AP014597.1"/>
</dbReference>
<name>A0A0S3UHJ4_PREIN</name>
<dbReference type="SUPFAM" id="SSF110738">
    <property type="entry name" value="Glycerate kinase I"/>
    <property type="match status" value="1"/>
</dbReference>
<evidence type="ECO:0000256" key="2">
    <source>
        <dbReference type="ARBA" id="ARBA00022679"/>
    </source>
</evidence>
<sequence>MKVVLAFDSFKGSLTAKQATDAAAMGITDAFPAAEIVCLPMADGGEGTTETLVRHIGAEWTTCKVHDPLMRPLVTRYAVGANRHVAIMEMATAAGLTLLQSNEQNPMKTTTFGVGELILDAVRAGIQHILIGIGGSATNDGGAGMLAALGAKFYIDNRVIDCPRGGDLIHLTSIDLSSLAAFHNVQIEVLCDVSNPLFGCNGAAYVYAPQKGATQDEVKLLDSGLRNLARLCKADPSVPGCGAAGGLGYAFCLLGAQLRRGVDVILETAGLATHLHNADLVITGEGKIDSQTLNNKLPFGVMSMARTYNIPTIALAGCVANHDQLVLAGFHNVVGINPPDSLLSEAMKVEVAAHRLRNTAKEVVKEIFLNGNH</sequence>
<evidence type="ECO:0000256" key="4">
    <source>
        <dbReference type="PIRNR" id="PIRNR006078"/>
    </source>
</evidence>
<dbReference type="STRING" id="28131.BWX40_06395"/>
<evidence type="ECO:0000256" key="3">
    <source>
        <dbReference type="ARBA" id="ARBA00022777"/>
    </source>
</evidence>
<dbReference type="GO" id="GO:0008887">
    <property type="term" value="F:glycerate kinase activity"/>
    <property type="evidence" value="ECO:0007669"/>
    <property type="project" value="UniProtKB-UniRule"/>
</dbReference>
<dbReference type="PIRSF" id="PIRSF006078">
    <property type="entry name" value="GlxK"/>
    <property type="match status" value="1"/>
</dbReference>
<dbReference type="Gene3D" id="3.90.1510.10">
    <property type="entry name" value="Glycerate kinase, domain 2"/>
    <property type="match status" value="1"/>
</dbReference>
<dbReference type="AlphaFoldDB" id="A0A0S3UHJ4"/>
<keyword evidence="3 4" id="KW-0418">Kinase</keyword>
<dbReference type="Gene3D" id="3.40.50.10350">
    <property type="entry name" value="Glycerate kinase, domain 1"/>
    <property type="match status" value="1"/>
</dbReference>
<dbReference type="InterPro" id="IPR036129">
    <property type="entry name" value="Glycerate_kinase_sf"/>
</dbReference>
<dbReference type="InterPro" id="IPR018197">
    <property type="entry name" value="Glycerate_kinase_RE-like"/>
</dbReference>